<feature type="region of interest" description="Disordered" evidence="1">
    <location>
        <begin position="99"/>
        <end position="118"/>
    </location>
</feature>
<protein>
    <submittedName>
        <fullName evidence="2">Uncharacterized protein</fullName>
    </submittedName>
</protein>
<evidence type="ECO:0000256" key="1">
    <source>
        <dbReference type="SAM" id="MobiDB-lite"/>
    </source>
</evidence>
<dbReference type="EMBL" id="CVQH01014113">
    <property type="protein sequence ID" value="CRK22374.1"/>
    <property type="molecule type" value="Genomic_DNA"/>
</dbReference>
<sequence length="162" mass="17121">MSIYRRIDGHRPGAALRASRAFPERGESFVSAERTEGPRPADTIIVHGERLTESTLALHDFVSRNVPDRNDTLLHASGALVTATSGPRNHMPLLPDCTSSLQVSPAGSSRGSPASAGSELAPGEIAIGDLLELAGVGLGAGVILEHPTDEDFFRDLDDTLDE</sequence>
<gene>
    <name evidence="2" type="ORF">BN1708_013409</name>
</gene>
<feature type="compositionally biased region" description="Low complexity" evidence="1">
    <location>
        <begin position="104"/>
        <end position="118"/>
    </location>
</feature>
<keyword evidence="3" id="KW-1185">Reference proteome</keyword>
<reference evidence="2 3" key="1">
    <citation type="submission" date="2015-05" db="EMBL/GenBank/DDBJ databases">
        <authorList>
            <person name="Wang D.B."/>
            <person name="Wang M."/>
        </authorList>
    </citation>
    <scope>NUCLEOTIDE SEQUENCE [LARGE SCALE GENOMIC DNA]</scope>
    <source>
        <strain evidence="2">VL1</strain>
    </source>
</reference>
<proteinExistence type="predicted"/>
<name>A0A0G4LKD0_VERLO</name>
<evidence type="ECO:0000313" key="3">
    <source>
        <dbReference type="Proteomes" id="UP000044602"/>
    </source>
</evidence>
<dbReference type="AlphaFoldDB" id="A0A0G4LKD0"/>
<evidence type="ECO:0000313" key="2">
    <source>
        <dbReference type="EMBL" id="CRK22374.1"/>
    </source>
</evidence>
<accession>A0A0G4LKD0</accession>
<dbReference type="Proteomes" id="UP000044602">
    <property type="component" value="Unassembled WGS sequence"/>
</dbReference>
<organism evidence="2 3">
    <name type="scientific">Verticillium longisporum</name>
    <name type="common">Verticillium dahliae var. longisporum</name>
    <dbReference type="NCBI Taxonomy" id="100787"/>
    <lineage>
        <taxon>Eukaryota</taxon>
        <taxon>Fungi</taxon>
        <taxon>Dikarya</taxon>
        <taxon>Ascomycota</taxon>
        <taxon>Pezizomycotina</taxon>
        <taxon>Sordariomycetes</taxon>
        <taxon>Hypocreomycetidae</taxon>
        <taxon>Glomerellales</taxon>
        <taxon>Plectosphaerellaceae</taxon>
        <taxon>Verticillium</taxon>
    </lineage>
</organism>